<proteinExistence type="predicted"/>
<dbReference type="EMBL" id="JBHFEH010000003">
    <property type="protein sequence ID" value="KAL2058054.1"/>
    <property type="molecule type" value="Genomic_DNA"/>
</dbReference>
<reference evidence="1 2" key="1">
    <citation type="submission" date="2024-09" db="EMBL/GenBank/DDBJ databases">
        <title>Rethinking Asexuality: The Enigmatic Case of Functional Sexual Genes in Lepraria (Stereocaulaceae).</title>
        <authorList>
            <person name="Doellman M."/>
            <person name="Sun Y."/>
            <person name="Barcenas-Pena A."/>
            <person name="Lumbsch H.T."/>
            <person name="Grewe F."/>
        </authorList>
    </citation>
    <scope>NUCLEOTIDE SEQUENCE [LARGE SCALE GENOMIC DNA]</scope>
    <source>
        <strain evidence="1 2">Grewe 0041</strain>
    </source>
</reference>
<sequence length="97" mass="10840">MSHDVSSATLLECNSPGNLDDLTLGNRKLCSSQFMNYWMQGEIDANHNVVSHGRKPLTQYFNGTLTPFETTQKPQPVTWIVFPKTVSTAVNSQTPLR</sequence>
<dbReference type="Proteomes" id="UP001590951">
    <property type="component" value="Unassembled WGS sequence"/>
</dbReference>
<keyword evidence="2" id="KW-1185">Reference proteome</keyword>
<gene>
    <name evidence="1" type="ORF">ABVK25_001672</name>
</gene>
<protein>
    <submittedName>
        <fullName evidence="1">Uncharacterized protein</fullName>
    </submittedName>
</protein>
<accession>A0ABR4BMR1</accession>
<comment type="caution">
    <text evidence="1">The sequence shown here is derived from an EMBL/GenBank/DDBJ whole genome shotgun (WGS) entry which is preliminary data.</text>
</comment>
<organism evidence="1 2">
    <name type="scientific">Lepraria finkii</name>
    <dbReference type="NCBI Taxonomy" id="1340010"/>
    <lineage>
        <taxon>Eukaryota</taxon>
        <taxon>Fungi</taxon>
        <taxon>Dikarya</taxon>
        <taxon>Ascomycota</taxon>
        <taxon>Pezizomycotina</taxon>
        <taxon>Lecanoromycetes</taxon>
        <taxon>OSLEUM clade</taxon>
        <taxon>Lecanoromycetidae</taxon>
        <taxon>Lecanorales</taxon>
        <taxon>Lecanorineae</taxon>
        <taxon>Stereocaulaceae</taxon>
        <taxon>Lepraria</taxon>
    </lineage>
</organism>
<evidence type="ECO:0000313" key="2">
    <source>
        <dbReference type="Proteomes" id="UP001590951"/>
    </source>
</evidence>
<evidence type="ECO:0000313" key="1">
    <source>
        <dbReference type="EMBL" id="KAL2058054.1"/>
    </source>
</evidence>
<name>A0ABR4BMR1_9LECA</name>